<reference evidence="1 2" key="1">
    <citation type="submission" date="2018-10" db="EMBL/GenBank/DDBJ databases">
        <title>Bacillus Keqinensis sp. nov., a moderately halophilic bacterium isolated from a saline-alkaline lake.</title>
        <authorList>
            <person name="Wang H."/>
        </authorList>
    </citation>
    <scope>NUCLEOTIDE SEQUENCE [LARGE SCALE GENOMIC DNA]</scope>
    <source>
        <strain evidence="1 2">KQ-3</strain>
    </source>
</reference>
<dbReference type="Pfam" id="PF00702">
    <property type="entry name" value="Hydrolase"/>
    <property type="match status" value="1"/>
</dbReference>
<dbReference type="InterPro" id="IPR023214">
    <property type="entry name" value="HAD_sf"/>
</dbReference>
<accession>A0A3M7TTT0</accession>
<dbReference type="InterPro" id="IPR023198">
    <property type="entry name" value="PGP-like_dom2"/>
</dbReference>
<dbReference type="PRINTS" id="PR00413">
    <property type="entry name" value="HADHALOGNASE"/>
</dbReference>
<dbReference type="PANTHER" id="PTHR47478:SF1">
    <property type="entry name" value="PYRIMIDINE 5'-NUCLEOTIDASE YJJG"/>
    <property type="match status" value="1"/>
</dbReference>
<dbReference type="SUPFAM" id="SSF56784">
    <property type="entry name" value="HAD-like"/>
    <property type="match status" value="1"/>
</dbReference>
<evidence type="ECO:0000313" key="2">
    <source>
        <dbReference type="Proteomes" id="UP000278746"/>
    </source>
</evidence>
<evidence type="ECO:0000313" key="1">
    <source>
        <dbReference type="EMBL" id="RNA68927.1"/>
    </source>
</evidence>
<dbReference type="AlphaFoldDB" id="A0A3M7TTT0"/>
<keyword evidence="2" id="KW-1185">Reference proteome</keyword>
<comment type="caution">
    <text evidence="1">The sequence shown here is derived from an EMBL/GenBank/DDBJ whole genome shotgun (WGS) entry which is preliminary data.</text>
</comment>
<dbReference type="EMBL" id="RHIB01000001">
    <property type="protein sequence ID" value="RNA68927.1"/>
    <property type="molecule type" value="Genomic_DNA"/>
</dbReference>
<dbReference type="SFLD" id="SFLDG01129">
    <property type="entry name" value="C1.5:_HAD__Beta-PGM__Phosphata"/>
    <property type="match status" value="1"/>
</dbReference>
<sequence>MKWNSVCFDLDNTLFSHEQAFKLAIEQCFHELMNGISHVKNVSFDEFFPLFKHNSDRYWESFEKREVSPKEYRRLRFLETVKELELPFTEIDADWFHERYYAIVDDYSIPYEGLESLLSFLRKHKMKIGIITNGTADTQYNKLQKLGIAKWVSDHQMIVSEEVDVAKPDKRIFMLAKERFGLQEPVLFVGDSWKHDVIGAIEAGWDSIFLNSRGEKRTTEHSPVAECNTLLQVKQVIEKEVGE</sequence>
<protein>
    <submittedName>
        <fullName evidence="1">HAD family hydrolase</fullName>
    </submittedName>
</protein>
<dbReference type="RefSeq" id="WP_122896449.1">
    <property type="nucleotide sequence ID" value="NZ_RHIB01000001.1"/>
</dbReference>
<dbReference type="InterPro" id="IPR006439">
    <property type="entry name" value="HAD-SF_hydro_IA"/>
</dbReference>
<dbReference type="GO" id="GO:0016787">
    <property type="term" value="F:hydrolase activity"/>
    <property type="evidence" value="ECO:0007669"/>
    <property type="project" value="UniProtKB-KW"/>
</dbReference>
<keyword evidence="1" id="KW-0378">Hydrolase</keyword>
<dbReference type="OrthoDB" id="25198at2"/>
<dbReference type="PANTHER" id="PTHR47478">
    <property type="match status" value="1"/>
</dbReference>
<dbReference type="Gene3D" id="1.10.150.240">
    <property type="entry name" value="Putative phosphatase, domain 2"/>
    <property type="match status" value="1"/>
</dbReference>
<dbReference type="Proteomes" id="UP000278746">
    <property type="component" value="Unassembled WGS sequence"/>
</dbReference>
<dbReference type="SFLD" id="SFLDS00003">
    <property type="entry name" value="Haloacid_Dehalogenase"/>
    <property type="match status" value="1"/>
</dbReference>
<dbReference type="Gene3D" id="3.40.50.1000">
    <property type="entry name" value="HAD superfamily/HAD-like"/>
    <property type="match status" value="1"/>
</dbReference>
<gene>
    <name evidence="1" type="ORF">EBO34_02905</name>
</gene>
<proteinExistence type="predicted"/>
<dbReference type="InterPro" id="IPR052550">
    <property type="entry name" value="Pyrimidine_5'-ntase_YjjG"/>
</dbReference>
<name>A0A3M7TTT0_9BACI</name>
<dbReference type="InterPro" id="IPR036412">
    <property type="entry name" value="HAD-like_sf"/>
</dbReference>
<organism evidence="1 2">
    <name type="scientific">Alteribacter keqinensis</name>
    <dbReference type="NCBI Taxonomy" id="2483800"/>
    <lineage>
        <taxon>Bacteria</taxon>
        <taxon>Bacillati</taxon>
        <taxon>Bacillota</taxon>
        <taxon>Bacilli</taxon>
        <taxon>Bacillales</taxon>
        <taxon>Bacillaceae</taxon>
        <taxon>Alteribacter</taxon>
    </lineage>
</organism>
<dbReference type="NCBIfam" id="TIGR01549">
    <property type="entry name" value="HAD-SF-IA-v1"/>
    <property type="match status" value="1"/>
</dbReference>